<evidence type="ECO:0000313" key="3">
    <source>
        <dbReference type="Proteomes" id="UP001498771"/>
    </source>
</evidence>
<keyword evidence="1" id="KW-1133">Transmembrane helix</keyword>
<feature type="transmembrane region" description="Helical" evidence="1">
    <location>
        <begin position="89"/>
        <end position="113"/>
    </location>
</feature>
<dbReference type="Proteomes" id="UP001498771">
    <property type="component" value="Unassembled WGS sequence"/>
</dbReference>
<protein>
    <submittedName>
        <fullName evidence="2">Uncharacterized protein</fullName>
    </submittedName>
</protein>
<keyword evidence="3" id="KW-1185">Reference proteome</keyword>
<organism evidence="2 3">
    <name type="scientific">Myxozyma melibiosi</name>
    <dbReference type="NCBI Taxonomy" id="54550"/>
    <lineage>
        <taxon>Eukaryota</taxon>
        <taxon>Fungi</taxon>
        <taxon>Dikarya</taxon>
        <taxon>Ascomycota</taxon>
        <taxon>Saccharomycotina</taxon>
        <taxon>Lipomycetes</taxon>
        <taxon>Lipomycetales</taxon>
        <taxon>Lipomycetaceae</taxon>
        <taxon>Myxozyma</taxon>
    </lineage>
</organism>
<keyword evidence="1" id="KW-0472">Membrane</keyword>
<evidence type="ECO:0000256" key="1">
    <source>
        <dbReference type="SAM" id="Phobius"/>
    </source>
</evidence>
<comment type="caution">
    <text evidence="2">The sequence shown here is derived from an EMBL/GenBank/DDBJ whole genome shotgun (WGS) entry which is preliminary data.</text>
</comment>
<name>A0ABR1FEA2_9ASCO</name>
<keyword evidence="1" id="KW-0812">Transmembrane</keyword>
<feature type="transmembrane region" description="Helical" evidence="1">
    <location>
        <begin position="12"/>
        <end position="29"/>
    </location>
</feature>
<dbReference type="EMBL" id="JBBJBU010000001">
    <property type="protein sequence ID" value="KAK7208176.1"/>
    <property type="molecule type" value="Genomic_DNA"/>
</dbReference>
<dbReference type="RefSeq" id="XP_064771209.1">
    <property type="nucleotide sequence ID" value="XM_064915079.1"/>
</dbReference>
<sequence>MSVYDEGDVKTCYSDVCLFTVLLFSLFFISDSHGVFPCRSLTSTIICHICYLVVVTNPLCTLLDNHSLMSCYMLSLLLCILLDRQSFIFISLLVFVNVYPFFSFFSLFFRVFVV</sequence>
<accession>A0ABR1FEA2</accession>
<dbReference type="GeneID" id="90040591"/>
<reference evidence="2 3" key="1">
    <citation type="submission" date="2024-03" db="EMBL/GenBank/DDBJ databases">
        <title>Genome-scale model development and genomic sequencing of the oleaginous clade Lipomyces.</title>
        <authorList>
            <consortium name="Lawrence Berkeley National Laboratory"/>
            <person name="Czajka J.J."/>
            <person name="Han Y."/>
            <person name="Kim J."/>
            <person name="Mondo S.J."/>
            <person name="Hofstad B.A."/>
            <person name="Robles A."/>
            <person name="Haridas S."/>
            <person name="Riley R."/>
            <person name="LaButti K."/>
            <person name="Pangilinan J."/>
            <person name="Andreopoulos W."/>
            <person name="Lipzen A."/>
            <person name="Yan J."/>
            <person name="Wang M."/>
            <person name="Ng V."/>
            <person name="Grigoriev I.V."/>
            <person name="Spatafora J.W."/>
            <person name="Magnuson J.K."/>
            <person name="Baker S.E."/>
            <person name="Pomraning K.R."/>
        </authorList>
    </citation>
    <scope>NUCLEOTIDE SEQUENCE [LARGE SCALE GENOMIC DNA]</scope>
    <source>
        <strain evidence="2 3">Phaff 52-87</strain>
    </source>
</reference>
<feature type="transmembrane region" description="Helical" evidence="1">
    <location>
        <begin position="41"/>
        <end position="59"/>
    </location>
</feature>
<gene>
    <name evidence="2" type="ORF">BZA70DRAFT_38840</name>
</gene>
<evidence type="ECO:0000313" key="2">
    <source>
        <dbReference type="EMBL" id="KAK7208176.1"/>
    </source>
</evidence>
<proteinExistence type="predicted"/>